<keyword evidence="2" id="KW-1185">Reference proteome</keyword>
<proteinExistence type="predicted"/>
<name>A0ABQ5BGY0_9ASTR</name>
<evidence type="ECO:0000313" key="1">
    <source>
        <dbReference type="EMBL" id="GJT12144.1"/>
    </source>
</evidence>
<evidence type="ECO:0000313" key="2">
    <source>
        <dbReference type="Proteomes" id="UP001151760"/>
    </source>
</evidence>
<reference evidence="1" key="2">
    <citation type="submission" date="2022-01" db="EMBL/GenBank/DDBJ databases">
        <authorList>
            <person name="Yamashiro T."/>
            <person name="Shiraishi A."/>
            <person name="Satake H."/>
            <person name="Nakayama K."/>
        </authorList>
    </citation>
    <scope>NUCLEOTIDE SEQUENCE</scope>
</reference>
<protein>
    <submittedName>
        <fullName evidence="1">Uncharacterized protein</fullName>
    </submittedName>
</protein>
<dbReference type="EMBL" id="BQNB010013124">
    <property type="protein sequence ID" value="GJT12144.1"/>
    <property type="molecule type" value="Genomic_DNA"/>
</dbReference>
<accession>A0ABQ5BGY0</accession>
<sequence>MHVPRAIFVDLEPSVIDEVGNRRIRILAFRMLVRGLREKAQTWLQYLPVSTEPFAVVVPIKSFPIKTYYCLAEKVAGIIKNSENEIHVLIRHIVAGWFVSPKAGILTWPTICGCVKSQEQERVERGKSSFTATISKLKEAQMKIKGYD</sequence>
<gene>
    <name evidence="1" type="ORF">Tco_0859186</name>
</gene>
<organism evidence="1 2">
    <name type="scientific">Tanacetum coccineum</name>
    <dbReference type="NCBI Taxonomy" id="301880"/>
    <lineage>
        <taxon>Eukaryota</taxon>
        <taxon>Viridiplantae</taxon>
        <taxon>Streptophyta</taxon>
        <taxon>Embryophyta</taxon>
        <taxon>Tracheophyta</taxon>
        <taxon>Spermatophyta</taxon>
        <taxon>Magnoliopsida</taxon>
        <taxon>eudicotyledons</taxon>
        <taxon>Gunneridae</taxon>
        <taxon>Pentapetalae</taxon>
        <taxon>asterids</taxon>
        <taxon>campanulids</taxon>
        <taxon>Asterales</taxon>
        <taxon>Asteraceae</taxon>
        <taxon>Asteroideae</taxon>
        <taxon>Anthemideae</taxon>
        <taxon>Anthemidinae</taxon>
        <taxon>Tanacetum</taxon>
    </lineage>
</organism>
<comment type="caution">
    <text evidence="1">The sequence shown here is derived from an EMBL/GenBank/DDBJ whole genome shotgun (WGS) entry which is preliminary data.</text>
</comment>
<dbReference type="Proteomes" id="UP001151760">
    <property type="component" value="Unassembled WGS sequence"/>
</dbReference>
<reference evidence="1" key="1">
    <citation type="journal article" date="2022" name="Int. J. Mol. Sci.">
        <title>Draft Genome of Tanacetum Coccineum: Genomic Comparison of Closely Related Tanacetum-Family Plants.</title>
        <authorList>
            <person name="Yamashiro T."/>
            <person name="Shiraishi A."/>
            <person name="Nakayama K."/>
            <person name="Satake H."/>
        </authorList>
    </citation>
    <scope>NUCLEOTIDE SEQUENCE</scope>
</reference>